<dbReference type="EMBL" id="DS022300">
    <property type="protein sequence ID" value="OAJ37524.1"/>
    <property type="molecule type" value="Genomic_DNA"/>
</dbReference>
<dbReference type="STRING" id="403673.A0A177WCW2"/>
<feature type="region of interest" description="Disordered" evidence="5">
    <location>
        <begin position="505"/>
        <end position="535"/>
    </location>
</feature>
<evidence type="ECO:0000256" key="4">
    <source>
        <dbReference type="PROSITE-ProRule" id="PRU01100"/>
    </source>
</evidence>
<sequence>MQIKYSILREYSRMPSLPLHKRDVLLSNSTHADLASIPAIGTLGKLLLGAQLDLRTDSPVAANTRLGYNLAIIAMQQELPEIDPPSFEVVDQTLTNAAIMISIIPTISMSSIQLSQLESIAARCASFNARGRQVFLRFAPDFNAGWMIYGQQPTAFISVWNKLFSLLKSNSAFNTLMVWSPFEGSGYPFAGFKYSALPKTLDFSKLDTNSDGALTPSDDPYGPYWPGGNSVDWVGLSIFYKGANYPQIHNDIPPPNRLHDMFTGELVPGQVNFYQVYAEKLAKPMMISATATVYHVTANSLTPPPGGANEVDIKSAWWKQCTTNTTFLNQYPKLRAIVLEERVWNGHNAESVWKFDWRVLNNTLSAFKSDMHSVESSYEFATPLSAYVKTWQGVSGVPANRPPSNAVPIVPWDPKANAESGNSTSPAINFVQLGLVPLFCLAFISILIWCAIEYFSVRRRALNPSTSEESLPENALAFANNESGGEISSVKEAFDFDNVDDLDTIVDGRPGGPQSDPFDDNRSYISSSSFNQMRV</sequence>
<evidence type="ECO:0000256" key="1">
    <source>
        <dbReference type="ARBA" id="ARBA00007754"/>
    </source>
</evidence>
<accession>A0A177WCW2</accession>
<protein>
    <recommendedName>
        <fullName evidence="7">GH26 domain-containing protein</fullName>
    </recommendedName>
</protein>
<keyword evidence="3" id="KW-0326">Glycosidase</keyword>
<evidence type="ECO:0000313" key="9">
    <source>
        <dbReference type="Proteomes" id="UP000077115"/>
    </source>
</evidence>
<name>A0A177WCW2_BATDL</name>
<keyword evidence="6" id="KW-0472">Membrane</keyword>
<dbReference type="OrthoDB" id="428177at2759"/>
<keyword evidence="6" id="KW-0812">Transmembrane</keyword>
<keyword evidence="6" id="KW-1133">Transmembrane helix</keyword>
<dbReference type="VEuPathDB" id="FungiDB:BDEG_21536"/>
<feature type="transmembrane region" description="Helical" evidence="6">
    <location>
        <begin position="430"/>
        <end position="452"/>
    </location>
</feature>
<keyword evidence="2" id="KW-0378">Hydrolase</keyword>
<evidence type="ECO:0000256" key="6">
    <source>
        <dbReference type="SAM" id="Phobius"/>
    </source>
</evidence>
<dbReference type="InterPro" id="IPR017853">
    <property type="entry name" value="GH"/>
</dbReference>
<evidence type="ECO:0000259" key="7">
    <source>
        <dbReference type="PROSITE" id="PS51764"/>
    </source>
</evidence>
<feature type="domain" description="GH26" evidence="7">
    <location>
        <begin position="1"/>
        <end position="347"/>
    </location>
</feature>
<dbReference type="GO" id="GO:0006080">
    <property type="term" value="P:substituted mannan metabolic process"/>
    <property type="evidence" value="ECO:0007669"/>
    <property type="project" value="InterPro"/>
</dbReference>
<reference evidence="8 9" key="2">
    <citation type="submission" date="2016-05" db="EMBL/GenBank/DDBJ databases">
        <title>Lineage-specific infection strategies underlie the spectrum of fungal disease in amphibians.</title>
        <authorList>
            <person name="Cuomo C.A."/>
            <person name="Farrer R.A."/>
            <person name="James T."/>
            <person name="Longcore J."/>
            <person name="Birren B."/>
        </authorList>
    </citation>
    <scope>NUCLEOTIDE SEQUENCE [LARGE SCALE GENOMIC DNA]</scope>
    <source>
        <strain evidence="8 9">JEL423</strain>
    </source>
</reference>
<evidence type="ECO:0000313" key="8">
    <source>
        <dbReference type="EMBL" id="OAJ37524.1"/>
    </source>
</evidence>
<feature type="compositionally biased region" description="Polar residues" evidence="5">
    <location>
        <begin position="523"/>
        <end position="535"/>
    </location>
</feature>
<dbReference type="PROSITE" id="PS51764">
    <property type="entry name" value="GH26"/>
    <property type="match status" value="1"/>
</dbReference>
<dbReference type="PANTHER" id="PTHR40079:SF4">
    <property type="entry name" value="GH26 DOMAIN-CONTAINING PROTEIN-RELATED"/>
    <property type="match status" value="1"/>
</dbReference>
<dbReference type="InterPro" id="IPR000805">
    <property type="entry name" value="Glyco_hydro_26"/>
</dbReference>
<dbReference type="AlphaFoldDB" id="A0A177WCW2"/>
<organism evidence="8 9">
    <name type="scientific">Batrachochytrium dendrobatidis (strain JEL423)</name>
    <dbReference type="NCBI Taxonomy" id="403673"/>
    <lineage>
        <taxon>Eukaryota</taxon>
        <taxon>Fungi</taxon>
        <taxon>Fungi incertae sedis</taxon>
        <taxon>Chytridiomycota</taxon>
        <taxon>Chytridiomycota incertae sedis</taxon>
        <taxon>Chytridiomycetes</taxon>
        <taxon>Rhizophydiales</taxon>
        <taxon>Rhizophydiales incertae sedis</taxon>
        <taxon>Batrachochytrium</taxon>
    </lineage>
</organism>
<reference evidence="8 9" key="1">
    <citation type="submission" date="2006-10" db="EMBL/GenBank/DDBJ databases">
        <title>The Genome Sequence of Batrachochytrium dendrobatidis JEL423.</title>
        <authorList>
            <consortium name="The Broad Institute Genome Sequencing Platform"/>
            <person name="Birren B."/>
            <person name="Lander E."/>
            <person name="Galagan J."/>
            <person name="Cuomo C."/>
            <person name="Devon K."/>
            <person name="Jaffe D."/>
            <person name="Butler J."/>
            <person name="Alvarez P."/>
            <person name="Gnerre S."/>
            <person name="Grabherr M."/>
            <person name="Kleber M."/>
            <person name="Mauceli E."/>
            <person name="Brockman W."/>
            <person name="Young S."/>
            <person name="LaButti K."/>
            <person name="Sykes S."/>
            <person name="DeCaprio D."/>
            <person name="Crawford M."/>
            <person name="Koehrsen M."/>
            <person name="Engels R."/>
            <person name="Montgomery P."/>
            <person name="Pearson M."/>
            <person name="Howarth C."/>
            <person name="Larson L."/>
            <person name="White J."/>
            <person name="O'Leary S."/>
            <person name="Kodira C."/>
            <person name="Zeng Q."/>
            <person name="Yandava C."/>
            <person name="Alvarado L."/>
            <person name="Longcore J."/>
            <person name="James T."/>
        </authorList>
    </citation>
    <scope>NUCLEOTIDE SEQUENCE [LARGE SCALE GENOMIC DNA]</scope>
    <source>
        <strain evidence="8 9">JEL423</strain>
    </source>
</reference>
<dbReference type="InterPro" id="IPR022790">
    <property type="entry name" value="GH26_dom"/>
</dbReference>
<dbReference type="Gene3D" id="3.20.20.80">
    <property type="entry name" value="Glycosidases"/>
    <property type="match status" value="1"/>
</dbReference>
<dbReference type="Proteomes" id="UP000077115">
    <property type="component" value="Unassembled WGS sequence"/>
</dbReference>
<evidence type="ECO:0000256" key="3">
    <source>
        <dbReference type="ARBA" id="ARBA00023295"/>
    </source>
</evidence>
<dbReference type="PANTHER" id="PTHR40079">
    <property type="entry name" value="MANNAN ENDO-1,4-BETA-MANNOSIDASE E-RELATED"/>
    <property type="match status" value="1"/>
</dbReference>
<comment type="similarity">
    <text evidence="1 4">Belongs to the glycosyl hydrolase 26 family.</text>
</comment>
<proteinExistence type="inferred from homology"/>
<evidence type="ECO:0000256" key="2">
    <source>
        <dbReference type="ARBA" id="ARBA00022801"/>
    </source>
</evidence>
<dbReference type="GO" id="GO:0016985">
    <property type="term" value="F:mannan endo-1,4-beta-mannosidase activity"/>
    <property type="evidence" value="ECO:0007669"/>
    <property type="project" value="InterPro"/>
</dbReference>
<evidence type="ECO:0000256" key="5">
    <source>
        <dbReference type="SAM" id="MobiDB-lite"/>
    </source>
</evidence>
<gene>
    <name evidence="8" type="ORF">BDEG_21536</name>
</gene>
<comment type="caution">
    <text evidence="4">Lacks conserved residue(s) required for the propagation of feature annotation.</text>
</comment>
<dbReference type="SUPFAM" id="SSF51445">
    <property type="entry name" value="(Trans)glycosidases"/>
    <property type="match status" value="1"/>
</dbReference>